<dbReference type="EMBL" id="JACXAF010000003">
    <property type="protein sequence ID" value="MBD1388464.1"/>
    <property type="molecule type" value="Genomic_DNA"/>
</dbReference>
<dbReference type="NCBIfam" id="TIGR00678">
    <property type="entry name" value="holB"/>
    <property type="match status" value="1"/>
</dbReference>
<evidence type="ECO:0000256" key="3">
    <source>
        <dbReference type="ARBA" id="ARBA00049244"/>
    </source>
</evidence>
<dbReference type="Gene3D" id="3.40.50.300">
    <property type="entry name" value="P-loop containing nucleotide triphosphate hydrolases"/>
    <property type="match status" value="1"/>
</dbReference>
<dbReference type="Proteomes" id="UP000638014">
    <property type="component" value="Unassembled WGS sequence"/>
</dbReference>
<dbReference type="GO" id="GO:0003887">
    <property type="term" value="F:DNA-directed DNA polymerase activity"/>
    <property type="evidence" value="ECO:0007669"/>
    <property type="project" value="UniProtKB-KW"/>
</dbReference>
<dbReference type="AlphaFoldDB" id="A0A8J6QF25"/>
<keyword evidence="2" id="KW-0239">DNA-directed DNA polymerase</keyword>
<keyword evidence="4" id="KW-0548">Nucleotidyltransferase</keyword>
<comment type="catalytic activity">
    <reaction evidence="3">
        <text>DNA(n) + a 2'-deoxyribonucleoside 5'-triphosphate = DNA(n+1) + diphosphate</text>
        <dbReference type="Rhea" id="RHEA:22508"/>
        <dbReference type="Rhea" id="RHEA-COMP:17339"/>
        <dbReference type="Rhea" id="RHEA-COMP:17340"/>
        <dbReference type="ChEBI" id="CHEBI:33019"/>
        <dbReference type="ChEBI" id="CHEBI:61560"/>
        <dbReference type="ChEBI" id="CHEBI:173112"/>
        <dbReference type="EC" id="2.7.7.7"/>
    </reaction>
</comment>
<dbReference type="InterPro" id="IPR027417">
    <property type="entry name" value="P-loop_NTPase"/>
</dbReference>
<dbReference type="PANTHER" id="PTHR11669:SF8">
    <property type="entry name" value="DNA POLYMERASE III SUBUNIT DELTA"/>
    <property type="match status" value="1"/>
</dbReference>
<accession>A0A8J6QF25</accession>
<evidence type="ECO:0000313" key="5">
    <source>
        <dbReference type="Proteomes" id="UP000638014"/>
    </source>
</evidence>
<evidence type="ECO:0000313" key="4">
    <source>
        <dbReference type="EMBL" id="MBD1388464.1"/>
    </source>
</evidence>
<evidence type="ECO:0000256" key="2">
    <source>
        <dbReference type="ARBA" id="ARBA00022932"/>
    </source>
</evidence>
<dbReference type="GO" id="GO:0008408">
    <property type="term" value="F:3'-5' exonuclease activity"/>
    <property type="evidence" value="ECO:0007669"/>
    <property type="project" value="InterPro"/>
</dbReference>
<dbReference type="RefSeq" id="WP_191143568.1">
    <property type="nucleotide sequence ID" value="NZ_JACXAF010000003.1"/>
</dbReference>
<proteinExistence type="predicted"/>
<comment type="caution">
    <text evidence="4">The sequence shown here is derived from an EMBL/GenBank/DDBJ whole genome shotgun (WGS) entry which is preliminary data.</text>
</comment>
<dbReference type="EC" id="2.7.7.7" evidence="1"/>
<gene>
    <name evidence="4" type="primary">holB</name>
    <name evidence="4" type="ORF">IC617_03400</name>
</gene>
<reference evidence="4" key="1">
    <citation type="submission" date="2020-09" db="EMBL/GenBank/DDBJ databases">
        <title>A novel bacterium of genus Neiella, isolated from South China Sea.</title>
        <authorList>
            <person name="Huang H."/>
            <person name="Mo K."/>
            <person name="Hu Y."/>
        </authorList>
    </citation>
    <scope>NUCLEOTIDE SEQUENCE</scope>
    <source>
        <strain evidence="4">HB171785</strain>
    </source>
</reference>
<name>A0A8J6QF25_9GAMM</name>
<dbReference type="GO" id="GO:0006261">
    <property type="term" value="P:DNA-templated DNA replication"/>
    <property type="evidence" value="ECO:0007669"/>
    <property type="project" value="TreeGrafter"/>
</dbReference>
<dbReference type="GO" id="GO:0009360">
    <property type="term" value="C:DNA polymerase III complex"/>
    <property type="evidence" value="ECO:0007669"/>
    <property type="project" value="TreeGrafter"/>
</dbReference>
<organism evidence="4 5">
    <name type="scientific">Neiella litorisoli</name>
    <dbReference type="NCBI Taxonomy" id="2771431"/>
    <lineage>
        <taxon>Bacteria</taxon>
        <taxon>Pseudomonadati</taxon>
        <taxon>Pseudomonadota</taxon>
        <taxon>Gammaproteobacteria</taxon>
        <taxon>Alteromonadales</taxon>
        <taxon>Echinimonadaceae</taxon>
        <taxon>Neiella</taxon>
    </lineage>
</organism>
<dbReference type="Pfam" id="PF13177">
    <property type="entry name" value="DNA_pol3_delta2"/>
    <property type="match status" value="1"/>
</dbReference>
<dbReference type="InterPro" id="IPR004622">
    <property type="entry name" value="DNA_pol_HolB"/>
</dbReference>
<dbReference type="PANTHER" id="PTHR11669">
    <property type="entry name" value="REPLICATION FACTOR C / DNA POLYMERASE III GAMMA-TAU SUBUNIT"/>
    <property type="match status" value="1"/>
</dbReference>
<dbReference type="SUPFAM" id="SSF52540">
    <property type="entry name" value="P-loop containing nucleoside triphosphate hydrolases"/>
    <property type="match status" value="1"/>
</dbReference>
<dbReference type="InterPro" id="IPR050238">
    <property type="entry name" value="DNA_Rep/Repair_Clamp_Loader"/>
</dbReference>
<evidence type="ECO:0000256" key="1">
    <source>
        <dbReference type="ARBA" id="ARBA00012417"/>
    </source>
</evidence>
<keyword evidence="4" id="KW-0808">Transferase</keyword>
<protein>
    <recommendedName>
        <fullName evidence="1">DNA-directed DNA polymerase</fullName>
        <ecNumber evidence="1">2.7.7.7</ecNumber>
    </recommendedName>
</protein>
<keyword evidence="5" id="KW-1185">Reference proteome</keyword>
<sequence length="339" mass="37343">MAVAQTDMNVSHELPWLERSKQRLLDQIAQQRLPHAVLFSGPDGIGKSQLMRWLGHRLLCASPTIDGACGQCRSCLLIAAGSHPDLLQLQAEKNTIGVDLVRQAIATLSETAHQQGARVVLINNAQQMTESAANALLKTLEEPGQSAFLLLSAPSAGQLVATITSRCQEHLVALPDEQQALDWLKQQGIHAELSHLRLNGGAPLRTQQFIASELHNKLDAFLVRLLAVIKGEPAAMALIDDAVADFPASYHWLSALLLDLQKVIAGLGPQHLMFSTHWTELQAIAQRLQQQSPDWAPWLSHWQPILAASGLNQSMQWQAMLLELQHKLEQRQQPLVSSR</sequence>